<dbReference type="GO" id="GO:0005829">
    <property type="term" value="C:cytosol"/>
    <property type="evidence" value="ECO:0007669"/>
    <property type="project" value="TreeGrafter"/>
</dbReference>
<evidence type="ECO:0000256" key="7">
    <source>
        <dbReference type="HAMAP-Rule" id="MF_00109"/>
    </source>
</evidence>
<dbReference type="GO" id="GO:0009423">
    <property type="term" value="P:chorismate biosynthetic process"/>
    <property type="evidence" value="ECO:0007669"/>
    <property type="project" value="UniProtKB-UniRule"/>
</dbReference>
<dbReference type="InterPro" id="IPR027417">
    <property type="entry name" value="P-loop_NTPase"/>
</dbReference>
<evidence type="ECO:0000256" key="5">
    <source>
        <dbReference type="ARBA" id="ARBA00022840"/>
    </source>
</evidence>
<gene>
    <name evidence="7" type="primary">aroK</name>
    <name evidence="8" type="ORF">SAMN05216352_10445</name>
</gene>
<dbReference type="Pfam" id="PF01202">
    <property type="entry name" value="SKI"/>
    <property type="match status" value="1"/>
</dbReference>
<feature type="binding site" evidence="7">
    <location>
        <position position="23"/>
    </location>
    <ligand>
        <name>Mg(2+)</name>
        <dbReference type="ChEBI" id="CHEBI:18420"/>
    </ligand>
</feature>
<dbReference type="Gene3D" id="3.40.50.300">
    <property type="entry name" value="P-loop containing nucleotide triphosphate hydrolases"/>
    <property type="match status" value="1"/>
</dbReference>
<comment type="function">
    <text evidence="7">Catalyzes the specific phosphorylation of the 3-hydroxyl group of shikimic acid using ATP as a cosubstrate.</text>
</comment>
<evidence type="ECO:0000256" key="3">
    <source>
        <dbReference type="ARBA" id="ARBA00022741"/>
    </source>
</evidence>
<keyword evidence="7" id="KW-0479">Metal-binding</keyword>
<dbReference type="HAMAP" id="MF_00109">
    <property type="entry name" value="Shikimate_kinase"/>
    <property type="match status" value="1"/>
</dbReference>
<keyword evidence="2 7" id="KW-0808">Transferase</keyword>
<accession>A0A1G8GZZ7</accession>
<dbReference type="AlphaFoldDB" id="A0A1G8GZZ7"/>
<dbReference type="GO" id="GO:0008652">
    <property type="term" value="P:amino acid biosynthetic process"/>
    <property type="evidence" value="ECO:0007669"/>
    <property type="project" value="UniProtKB-KW"/>
</dbReference>
<dbReference type="UniPathway" id="UPA00053">
    <property type="reaction ID" value="UER00088"/>
</dbReference>
<comment type="subunit">
    <text evidence="7">Monomer.</text>
</comment>
<comment type="subcellular location">
    <subcellularLocation>
        <location evidence="7">Cytoplasm</location>
    </subcellularLocation>
</comment>
<dbReference type="Proteomes" id="UP000199017">
    <property type="component" value="Unassembled WGS sequence"/>
</dbReference>
<feature type="binding site" evidence="7">
    <location>
        <begin position="19"/>
        <end position="24"/>
    </location>
    <ligand>
        <name>ATP</name>
        <dbReference type="ChEBI" id="CHEBI:30616"/>
    </ligand>
</feature>
<keyword evidence="5 7" id="KW-0067">ATP-binding</keyword>
<dbReference type="GO" id="GO:0004765">
    <property type="term" value="F:shikimate kinase activity"/>
    <property type="evidence" value="ECO:0007669"/>
    <property type="project" value="UniProtKB-UniRule"/>
</dbReference>
<evidence type="ECO:0000256" key="6">
    <source>
        <dbReference type="ARBA" id="ARBA00023141"/>
    </source>
</evidence>
<dbReference type="STRING" id="930129.SAMN05216352_10445"/>
<keyword evidence="4 7" id="KW-0418">Kinase</keyword>
<evidence type="ECO:0000256" key="2">
    <source>
        <dbReference type="ARBA" id="ARBA00022679"/>
    </source>
</evidence>
<evidence type="ECO:0000256" key="4">
    <source>
        <dbReference type="ARBA" id="ARBA00022777"/>
    </source>
</evidence>
<keyword evidence="1 7" id="KW-0028">Amino-acid biosynthesis</keyword>
<name>A0A1G8GZZ7_9BACI</name>
<feature type="binding site" evidence="7">
    <location>
        <position position="127"/>
    </location>
    <ligand>
        <name>ATP</name>
        <dbReference type="ChEBI" id="CHEBI:30616"/>
    </ligand>
</feature>
<dbReference type="GO" id="GO:0005524">
    <property type="term" value="F:ATP binding"/>
    <property type="evidence" value="ECO:0007669"/>
    <property type="project" value="UniProtKB-UniRule"/>
</dbReference>
<comment type="caution">
    <text evidence="7">Lacks conserved residue(s) required for the propagation of feature annotation.</text>
</comment>
<feature type="binding site" evidence="7">
    <location>
        <position position="88"/>
    </location>
    <ligand>
        <name>substrate</name>
    </ligand>
</feature>
<comment type="similarity">
    <text evidence="7">Belongs to the shikimate kinase family.</text>
</comment>
<dbReference type="SUPFAM" id="SSF52540">
    <property type="entry name" value="P-loop containing nucleoside triphosphate hydrolases"/>
    <property type="match status" value="1"/>
</dbReference>
<dbReference type="PRINTS" id="PR01100">
    <property type="entry name" value="SHIKIMTKNASE"/>
</dbReference>
<evidence type="ECO:0000256" key="1">
    <source>
        <dbReference type="ARBA" id="ARBA00022605"/>
    </source>
</evidence>
<comment type="catalytic activity">
    <reaction evidence="7">
        <text>shikimate + ATP = 3-phosphoshikimate + ADP + H(+)</text>
        <dbReference type="Rhea" id="RHEA:13121"/>
        <dbReference type="ChEBI" id="CHEBI:15378"/>
        <dbReference type="ChEBI" id="CHEBI:30616"/>
        <dbReference type="ChEBI" id="CHEBI:36208"/>
        <dbReference type="ChEBI" id="CHEBI:145989"/>
        <dbReference type="ChEBI" id="CHEBI:456216"/>
        <dbReference type="EC" id="2.7.1.71"/>
    </reaction>
</comment>
<comment type="pathway">
    <text evidence="7">Metabolic intermediate biosynthesis; chorismate biosynthesis; chorismate from D-erythrose 4-phosphate and phosphoenolpyruvate: step 5/7.</text>
</comment>
<dbReference type="OrthoDB" id="9800332at2"/>
<sequence>MENVPSLRERNIALIGFMGVGKTTIGERLSKKLYRDFVDIDKVIEEKYGMEVSEIFRTKGEEEFRRIEREISIDYCKNKRLKILSLGGGAYTQDEIREACMEYCIVISLDLTWDSWKDRLSLIIDNRPVLHNKSMEEIEELFQKRQSTYNLNSFQVKTDSMNEEEVADEIVSLLKLGWEWYQPYIVD</sequence>
<keyword evidence="9" id="KW-1185">Reference proteome</keyword>
<feature type="binding site" evidence="7">
    <location>
        <position position="145"/>
    </location>
    <ligand>
        <name>substrate</name>
    </ligand>
</feature>
<reference evidence="8 9" key="1">
    <citation type="submission" date="2016-10" db="EMBL/GenBank/DDBJ databases">
        <authorList>
            <person name="de Groot N.N."/>
        </authorList>
    </citation>
    <scope>NUCLEOTIDE SEQUENCE [LARGE SCALE GENOMIC DNA]</scope>
    <source>
        <strain evidence="9">P4B,CCM 7963,CECT 7998,DSM 25260,IBRC-M 10614,KCTC 13821</strain>
    </source>
</reference>
<proteinExistence type="inferred from homology"/>
<dbReference type="GO" id="GO:0009073">
    <property type="term" value="P:aromatic amino acid family biosynthetic process"/>
    <property type="evidence" value="ECO:0007669"/>
    <property type="project" value="UniProtKB-KW"/>
</dbReference>
<dbReference type="InterPro" id="IPR000623">
    <property type="entry name" value="Shikimate_kinase/TSH1"/>
</dbReference>
<feature type="binding site" evidence="7">
    <location>
        <position position="41"/>
    </location>
    <ligand>
        <name>substrate</name>
    </ligand>
</feature>
<dbReference type="PANTHER" id="PTHR21087:SF16">
    <property type="entry name" value="SHIKIMATE KINASE 1, CHLOROPLASTIC"/>
    <property type="match status" value="1"/>
</dbReference>
<feature type="binding site" evidence="7">
    <location>
        <position position="65"/>
    </location>
    <ligand>
        <name>substrate</name>
    </ligand>
</feature>
<dbReference type="RefSeq" id="WP_091583363.1">
    <property type="nucleotide sequence ID" value="NZ_FNDU01000004.1"/>
</dbReference>
<keyword evidence="3 7" id="KW-0547">Nucleotide-binding</keyword>
<keyword evidence="6 7" id="KW-0057">Aromatic amino acid biosynthesis</keyword>
<dbReference type="EC" id="2.7.1.71" evidence="7"/>
<dbReference type="CDD" id="cd00464">
    <property type="entry name" value="SK"/>
    <property type="match status" value="1"/>
</dbReference>
<organism evidence="8 9">
    <name type="scientific">Alteribacillus bidgolensis</name>
    <dbReference type="NCBI Taxonomy" id="930129"/>
    <lineage>
        <taxon>Bacteria</taxon>
        <taxon>Bacillati</taxon>
        <taxon>Bacillota</taxon>
        <taxon>Bacilli</taxon>
        <taxon>Bacillales</taxon>
        <taxon>Bacillaceae</taxon>
        <taxon>Alteribacillus</taxon>
    </lineage>
</organism>
<dbReference type="GO" id="GO:0000287">
    <property type="term" value="F:magnesium ion binding"/>
    <property type="evidence" value="ECO:0007669"/>
    <property type="project" value="UniProtKB-UniRule"/>
</dbReference>
<evidence type="ECO:0000313" key="8">
    <source>
        <dbReference type="EMBL" id="SDH99924.1"/>
    </source>
</evidence>
<dbReference type="EMBL" id="FNDU01000004">
    <property type="protein sequence ID" value="SDH99924.1"/>
    <property type="molecule type" value="Genomic_DNA"/>
</dbReference>
<protein>
    <recommendedName>
        <fullName evidence="7">Shikimate kinase</fullName>
        <shortName evidence="7">SK</shortName>
        <ecNumber evidence="7">2.7.1.71</ecNumber>
    </recommendedName>
</protein>
<dbReference type="PANTHER" id="PTHR21087">
    <property type="entry name" value="SHIKIMATE KINASE"/>
    <property type="match status" value="1"/>
</dbReference>
<evidence type="ECO:0000313" key="9">
    <source>
        <dbReference type="Proteomes" id="UP000199017"/>
    </source>
</evidence>
<keyword evidence="7" id="KW-0963">Cytoplasm</keyword>
<comment type="cofactor">
    <cofactor evidence="7">
        <name>Mg(2+)</name>
        <dbReference type="ChEBI" id="CHEBI:18420"/>
    </cofactor>
    <text evidence="7">Binds 1 Mg(2+) ion per subunit.</text>
</comment>
<dbReference type="InterPro" id="IPR031322">
    <property type="entry name" value="Shikimate/glucono_kinase"/>
</dbReference>
<keyword evidence="7" id="KW-0460">Magnesium</keyword>